<evidence type="ECO:0000313" key="14">
    <source>
        <dbReference type="Proteomes" id="UP000286482"/>
    </source>
</evidence>
<dbReference type="SUPFAM" id="SSF53756">
    <property type="entry name" value="UDP-Glycosyltransferase/glycogen phosphorylase"/>
    <property type="match status" value="1"/>
</dbReference>
<dbReference type="GO" id="GO:0071555">
    <property type="term" value="P:cell wall organization"/>
    <property type="evidence" value="ECO:0007669"/>
    <property type="project" value="UniProtKB-KW"/>
</dbReference>
<dbReference type="GO" id="GO:0005886">
    <property type="term" value="C:plasma membrane"/>
    <property type="evidence" value="ECO:0007669"/>
    <property type="project" value="UniProtKB-SubCell"/>
</dbReference>
<dbReference type="InterPro" id="IPR004276">
    <property type="entry name" value="GlycoTrans_28_N"/>
</dbReference>
<evidence type="ECO:0000256" key="6">
    <source>
        <dbReference type="ARBA" id="ARBA00022984"/>
    </source>
</evidence>
<protein>
    <recommendedName>
        <fullName evidence="10">UDP-N-acetylglucosamine--N-acetylmuramyl-(pentapeptide) pyrophosphoryl-undecaprenol N-acetylglucosamine transferase</fullName>
        <ecNumber evidence="10">2.4.1.227</ecNumber>
    </recommendedName>
    <alternativeName>
        <fullName evidence="10">Undecaprenyl-PP-MurNAc-pentapeptide-UDPGlcNAc GlcNAc transferase</fullName>
    </alternativeName>
</protein>
<keyword evidence="3 10" id="KW-0328">Glycosyltransferase</keyword>
<dbReference type="GO" id="GO:0051301">
    <property type="term" value="P:cell division"/>
    <property type="evidence" value="ECO:0007669"/>
    <property type="project" value="UniProtKB-KW"/>
</dbReference>
<dbReference type="AlphaFoldDB" id="A0A420E9A8"/>
<evidence type="ECO:0000256" key="1">
    <source>
        <dbReference type="ARBA" id="ARBA00022475"/>
    </source>
</evidence>
<dbReference type="OrthoDB" id="9808936at2"/>
<dbReference type="GO" id="GO:0009252">
    <property type="term" value="P:peptidoglycan biosynthetic process"/>
    <property type="evidence" value="ECO:0007669"/>
    <property type="project" value="UniProtKB-UniRule"/>
</dbReference>
<feature type="binding site" evidence="10">
    <location>
        <position position="194"/>
    </location>
    <ligand>
        <name>UDP-N-acetyl-alpha-D-glucosamine</name>
        <dbReference type="ChEBI" id="CHEBI:57705"/>
    </ligand>
</feature>
<comment type="caution">
    <text evidence="13">The sequence shown here is derived from an EMBL/GenBank/DDBJ whole genome shotgun (WGS) entry which is preliminary data.</text>
</comment>
<keyword evidence="6 10" id="KW-0573">Peptidoglycan synthesis</keyword>
<comment type="subcellular location">
    <subcellularLocation>
        <location evidence="10">Cell membrane</location>
        <topology evidence="10">Peripheral membrane protein</topology>
        <orientation evidence="10">Cytoplasmic side</orientation>
    </subcellularLocation>
</comment>
<feature type="binding site" evidence="10">
    <location>
        <position position="167"/>
    </location>
    <ligand>
        <name>UDP-N-acetyl-alpha-D-glucosamine</name>
        <dbReference type="ChEBI" id="CHEBI:57705"/>
    </ligand>
</feature>
<evidence type="ECO:0000256" key="3">
    <source>
        <dbReference type="ARBA" id="ARBA00022676"/>
    </source>
</evidence>
<proteinExistence type="inferred from homology"/>
<keyword evidence="14" id="KW-1185">Reference proteome</keyword>
<keyword evidence="7 10" id="KW-0472">Membrane</keyword>
<feature type="domain" description="Glycosyltransferase family 28 N-terminal" evidence="11">
    <location>
        <begin position="10"/>
        <end position="144"/>
    </location>
</feature>
<dbReference type="GO" id="GO:0051991">
    <property type="term" value="F:UDP-N-acetyl-D-glucosamine:N-acetylmuramoyl-L-alanyl-D-glutamyl-meso-2,6-diaminopimelyl-D-alanyl-D-alanine-diphosphoundecaprenol 4-beta-N-acetylglucosaminlytransferase activity"/>
    <property type="evidence" value="ECO:0007669"/>
    <property type="project" value="RHEA"/>
</dbReference>
<evidence type="ECO:0000256" key="5">
    <source>
        <dbReference type="ARBA" id="ARBA00022960"/>
    </source>
</evidence>
<evidence type="ECO:0000256" key="4">
    <source>
        <dbReference type="ARBA" id="ARBA00022679"/>
    </source>
</evidence>
<keyword evidence="5 10" id="KW-0133">Cell shape</keyword>
<dbReference type="InterPro" id="IPR006009">
    <property type="entry name" value="GlcNAc_MurG"/>
</dbReference>
<feature type="binding site" evidence="10">
    <location>
        <position position="297"/>
    </location>
    <ligand>
        <name>UDP-N-acetyl-alpha-D-glucosamine</name>
        <dbReference type="ChEBI" id="CHEBI:57705"/>
    </ligand>
</feature>
<dbReference type="PANTHER" id="PTHR21015:SF22">
    <property type="entry name" value="GLYCOSYLTRANSFERASE"/>
    <property type="match status" value="1"/>
</dbReference>
<dbReference type="GO" id="GO:0050511">
    <property type="term" value="F:undecaprenyldiphospho-muramoylpentapeptide beta-N-acetylglucosaminyltransferase activity"/>
    <property type="evidence" value="ECO:0007669"/>
    <property type="project" value="UniProtKB-UniRule"/>
</dbReference>
<dbReference type="InterPro" id="IPR007235">
    <property type="entry name" value="Glyco_trans_28_C"/>
</dbReference>
<comment type="similarity">
    <text evidence="10">Belongs to the glycosyltransferase 28 family. MurG subfamily.</text>
</comment>
<feature type="binding site" evidence="10">
    <location>
        <begin position="16"/>
        <end position="18"/>
    </location>
    <ligand>
        <name>UDP-N-acetyl-alpha-D-glucosamine</name>
        <dbReference type="ChEBI" id="CHEBI:57705"/>
    </ligand>
</feature>
<evidence type="ECO:0000256" key="9">
    <source>
        <dbReference type="ARBA" id="ARBA00023316"/>
    </source>
</evidence>
<evidence type="ECO:0000313" key="13">
    <source>
        <dbReference type="EMBL" id="RKF15884.1"/>
    </source>
</evidence>
<dbReference type="EMBL" id="RAQO01000008">
    <property type="protein sequence ID" value="RKF15884.1"/>
    <property type="molecule type" value="Genomic_DNA"/>
</dbReference>
<reference evidence="13 14" key="1">
    <citation type="submission" date="2018-09" db="EMBL/GenBank/DDBJ databases">
        <authorList>
            <person name="Wang Z."/>
        </authorList>
    </citation>
    <scope>NUCLEOTIDE SEQUENCE [LARGE SCALE GENOMIC DNA]</scope>
    <source>
        <strain evidence="13 14">ALS 81</strain>
    </source>
</reference>
<comment type="pathway">
    <text evidence="10">Cell wall biogenesis; peptidoglycan biosynthesis.</text>
</comment>
<evidence type="ECO:0000256" key="2">
    <source>
        <dbReference type="ARBA" id="ARBA00022618"/>
    </source>
</evidence>
<organism evidence="13 14">
    <name type="scientific">Alginatibacterium sediminis</name>
    <dbReference type="NCBI Taxonomy" id="2164068"/>
    <lineage>
        <taxon>Bacteria</taxon>
        <taxon>Pseudomonadati</taxon>
        <taxon>Pseudomonadota</taxon>
        <taxon>Gammaproteobacteria</taxon>
        <taxon>Alteromonadales</taxon>
        <taxon>Alteromonadaceae</taxon>
        <taxon>Alginatibacterium</taxon>
    </lineage>
</organism>
<dbReference type="Proteomes" id="UP000286482">
    <property type="component" value="Unassembled WGS sequence"/>
</dbReference>
<evidence type="ECO:0000256" key="8">
    <source>
        <dbReference type="ARBA" id="ARBA00023306"/>
    </source>
</evidence>
<dbReference type="RefSeq" id="WP_120355969.1">
    <property type="nucleotide sequence ID" value="NZ_RAQO01000008.1"/>
</dbReference>
<keyword evidence="4 10" id="KW-0808">Transferase</keyword>
<feature type="binding site" evidence="10">
    <location>
        <begin position="271"/>
        <end position="276"/>
    </location>
    <ligand>
        <name>UDP-N-acetyl-alpha-D-glucosamine</name>
        <dbReference type="ChEBI" id="CHEBI:57705"/>
    </ligand>
</feature>
<comment type="function">
    <text evidence="10">Cell wall formation. Catalyzes the transfer of a GlcNAc subunit on undecaprenyl-pyrophosphoryl-MurNAc-pentapeptide (lipid intermediate I) to form undecaprenyl-pyrophosphoryl-MurNAc-(pentapeptide)GlcNAc (lipid intermediate II).</text>
</comment>
<dbReference type="EC" id="2.4.1.227" evidence="10"/>
<dbReference type="Gene3D" id="3.40.50.2000">
    <property type="entry name" value="Glycogen Phosphorylase B"/>
    <property type="match status" value="2"/>
</dbReference>
<feature type="domain" description="Glycosyl transferase family 28 C-terminal" evidence="12">
    <location>
        <begin position="188"/>
        <end position="343"/>
    </location>
</feature>
<dbReference type="Pfam" id="PF04101">
    <property type="entry name" value="Glyco_tran_28_C"/>
    <property type="match status" value="1"/>
</dbReference>
<dbReference type="HAMAP" id="MF_00033">
    <property type="entry name" value="MurG"/>
    <property type="match status" value="1"/>
</dbReference>
<feature type="binding site" evidence="10">
    <location>
        <position position="128"/>
    </location>
    <ligand>
        <name>UDP-N-acetyl-alpha-D-glucosamine</name>
        <dbReference type="ChEBI" id="CHEBI:57705"/>
    </ligand>
</feature>
<keyword evidence="9 10" id="KW-0961">Cell wall biogenesis/degradation</keyword>
<sequence length="371" mass="39811">MHNSSAPRLLVMAGGTGGHVFPGIAVAKELLAQGWEVTWLGTRDRMEAQLVPQHGFDIDFIDIQGVRGNGLVRRLAAPFKIVRAVVQAIGIIRRLRPDVVIGMGGFASGPGGVAARLLGIPLVLHEQNAAAGLTNKLLAKIAQCKLQAFPGALPESERTFTVGNPVRSEITAVPEYVARPANPLAINILVVGGSLGARVFNTGFAAIVDQMSELTLEIKHQSGRGNADMCLQSYQQLLSSDQLEHIEVMEFCDDMAAAYAWADVIVCRAGALTVSEVAAAGRCAIFVPYPYAVDDHQTQNAQYLVSEQAAYLVADSDFGPESLSPIFSLLSQPEHRLNMARKTRALAQTHATQAVAQHCTALLKREENDKS</sequence>
<dbReference type="GO" id="GO:0008360">
    <property type="term" value="P:regulation of cell shape"/>
    <property type="evidence" value="ECO:0007669"/>
    <property type="project" value="UniProtKB-KW"/>
</dbReference>
<evidence type="ECO:0000259" key="11">
    <source>
        <dbReference type="Pfam" id="PF03033"/>
    </source>
</evidence>
<keyword evidence="1 10" id="KW-1003">Cell membrane</keyword>
<gene>
    <name evidence="10 13" type="primary">murG</name>
    <name evidence="13" type="ORF">DBZ36_16070</name>
</gene>
<dbReference type="NCBIfam" id="TIGR01133">
    <property type="entry name" value="murG"/>
    <property type="match status" value="1"/>
</dbReference>
<keyword evidence="8 10" id="KW-0131">Cell cycle</keyword>
<dbReference type="Pfam" id="PF03033">
    <property type="entry name" value="Glyco_transf_28"/>
    <property type="match status" value="1"/>
</dbReference>
<evidence type="ECO:0000256" key="7">
    <source>
        <dbReference type="ARBA" id="ARBA00023136"/>
    </source>
</evidence>
<dbReference type="UniPathway" id="UPA00219"/>
<accession>A0A420E9A8</accession>
<dbReference type="GO" id="GO:0005975">
    <property type="term" value="P:carbohydrate metabolic process"/>
    <property type="evidence" value="ECO:0007669"/>
    <property type="project" value="InterPro"/>
</dbReference>
<dbReference type="PANTHER" id="PTHR21015">
    <property type="entry name" value="UDP-N-ACETYLGLUCOSAMINE--N-ACETYLMURAMYL-(PENTAPEPTIDE) PYROPHOSPHORYL-UNDECAPRENOL N-ACETYLGLUCOSAMINE TRANSFERASE 1"/>
    <property type="match status" value="1"/>
</dbReference>
<evidence type="ECO:0000259" key="12">
    <source>
        <dbReference type="Pfam" id="PF04101"/>
    </source>
</evidence>
<dbReference type="CDD" id="cd03785">
    <property type="entry name" value="GT28_MurG"/>
    <property type="match status" value="1"/>
</dbReference>
<comment type="catalytic activity">
    <reaction evidence="10">
        <text>di-trans,octa-cis-undecaprenyl diphospho-N-acetyl-alpha-D-muramoyl-L-alanyl-D-glutamyl-meso-2,6-diaminopimeloyl-D-alanyl-D-alanine + UDP-N-acetyl-alpha-D-glucosamine = di-trans,octa-cis-undecaprenyl diphospho-[N-acetyl-alpha-D-glucosaminyl-(1-&gt;4)]-N-acetyl-alpha-D-muramoyl-L-alanyl-D-glutamyl-meso-2,6-diaminopimeloyl-D-alanyl-D-alanine + UDP + H(+)</text>
        <dbReference type="Rhea" id="RHEA:31227"/>
        <dbReference type="ChEBI" id="CHEBI:15378"/>
        <dbReference type="ChEBI" id="CHEBI:57705"/>
        <dbReference type="ChEBI" id="CHEBI:58223"/>
        <dbReference type="ChEBI" id="CHEBI:61387"/>
        <dbReference type="ChEBI" id="CHEBI:61388"/>
        <dbReference type="EC" id="2.4.1.227"/>
    </reaction>
</comment>
<evidence type="ECO:0000256" key="10">
    <source>
        <dbReference type="HAMAP-Rule" id="MF_00033"/>
    </source>
</evidence>
<name>A0A420E9A8_9ALTE</name>
<keyword evidence="2 10" id="KW-0132">Cell division</keyword>
<comment type="caution">
    <text evidence="10">Lacks conserved residue(s) required for the propagation of feature annotation.</text>
</comment>